<proteinExistence type="inferred from homology"/>
<keyword evidence="3" id="KW-1185">Reference proteome</keyword>
<dbReference type="PANTHER" id="PTHR31126">
    <property type="entry name" value="TYROSINE-PROTEIN PHOSPHATASE"/>
    <property type="match status" value="1"/>
</dbReference>
<evidence type="ECO:0000256" key="1">
    <source>
        <dbReference type="ARBA" id="ARBA00009580"/>
    </source>
</evidence>
<dbReference type="Proteomes" id="UP000198666">
    <property type="component" value="Unassembled WGS sequence"/>
</dbReference>
<gene>
    <name evidence="2" type="ORF">SAMN05421663_104275</name>
</gene>
<sequence length="259" mass="30637">MKERKYIYQFDKLYNFRDIGGLQTKDGRMMRTGLLFRSEELSQLSANDIEKFHRLNIKSICDLRTFTEQKSKISRINSNVKILNVSIHDKSRAFTRFEFFKFLVTKSNTINFEDIMKDMYKHMASETYKEINQIITFLSEQRNLPALIHCTGGKDRTGFITAIIQLFAGVPYETVMDDYLFSNQLIAVPMKKKERYIQWMSLFRISPESIKPILEVRREYLEEACNKILNQYGDIDRYLKSACKIPEDNLIKLKQLLTE</sequence>
<evidence type="ECO:0000313" key="2">
    <source>
        <dbReference type="EMBL" id="SDC84038.1"/>
    </source>
</evidence>
<accession>A0A1G6PVG4</accession>
<dbReference type="InterPro" id="IPR026893">
    <property type="entry name" value="Tyr/Ser_Pase_IphP-type"/>
</dbReference>
<dbReference type="PROSITE" id="PS00383">
    <property type="entry name" value="TYR_PHOSPHATASE_1"/>
    <property type="match status" value="1"/>
</dbReference>
<dbReference type="RefSeq" id="WP_093727055.1">
    <property type="nucleotide sequence ID" value="NZ_FMZB01000004.1"/>
</dbReference>
<dbReference type="AlphaFoldDB" id="A0A1G6PVG4"/>
<dbReference type="EMBL" id="FMZB01000004">
    <property type="protein sequence ID" value="SDC84038.1"/>
    <property type="molecule type" value="Genomic_DNA"/>
</dbReference>
<organism evidence="2 3">
    <name type="scientific">Terribacillus halophilus</name>
    <dbReference type="NCBI Taxonomy" id="361279"/>
    <lineage>
        <taxon>Bacteria</taxon>
        <taxon>Bacillati</taxon>
        <taxon>Bacillota</taxon>
        <taxon>Bacilli</taxon>
        <taxon>Bacillales</taxon>
        <taxon>Bacillaceae</taxon>
        <taxon>Terribacillus</taxon>
    </lineage>
</organism>
<dbReference type="InterPro" id="IPR016130">
    <property type="entry name" value="Tyr_Pase_AS"/>
</dbReference>
<dbReference type="Pfam" id="PF13350">
    <property type="entry name" value="Y_phosphatase3"/>
    <property type="match status" value="1"/>
</dbReference>
<comment type="similarity">
    <text evidence="1">Belongs to the protein-tyrosine phosphatase family.</text>
</comment>
<dbReference type="GO" id="GO:0004721">
    <property type="term" value="F:phosphoprotein phosphatase activity"/>
    <property type="evidence" value="ECO:0007669"/>
    <property type="project" value="InterPro"/>
</dbReference>
<dbReference type="OrthoDB" id="1188001at2"/>
<protein>
    <submittedName>
        <fullName evidence="2">Protein-tyrosine phosphatase</fullName>
    </submittedName>
</protein>
<dbReference type="PANTHER" id="PTHR31126:SF1">
    <property type="entry name" value="TYROSINE SPECIFIC PROTEIN PHOSPHATASES DOMAIN-CONTAINING PROTEIN"/>
    <property type="match status" value="1"/>
</dbReference>
<dbReference type="Gene3D" id="3.90.190.10">
    <property type="entry name" value="Protein tyrosine phosphatase superfamily"/>
    <property type="match status" value="1"/>
</dbReference>
<name>A0A1G6PVG4_9BACI</name>
<dbReference type="InterPro" id="IPR029021">
    <property type="entry name" value="Prot-tyrosine_phosphatase-like"/>
</dbReference>
<reference evidence="3" key="1">
    <citation type="submission" date="2016-10" db="EMBL/GenBank/DDBJ databases">
        <authorList>
            <person name="Varghese N."/>
            <person name="Submissions S."/>
        </authorList>
    </citation>
    <scope>NUCLEOTIDE SEQUENCE [LARGE SCALE GENOMIC DNA]</scope>
    <source>
        <strain evidence="3">DSM 21620</strain>
    </source>
</reference>
<dbReference type="SUPFAM" id="SSF52799">
    <property type="entry name" value="(Phosphotyrosine protein) phosphatases II"/>
    <property type="match status" value="1"/>
</dbReference>
<dbReference type="STRING" id="361279.SAMN05421663_104275"/>
<evidence type="ECO:0000313" key="3">
    <source>
        <dbReference type="Proteomes" id="UP000198666"/>
    </source>
</evidence>